<evidence type="ECO:0000313" key="2">
    <source>
        <dbReference type="Proteomes" id="UP000886998"/>
    </source>
</evidence>
<dbReference type="Proteomes" id="UP000886998">
    <property type="component" value="Unassembled WGS sequence"/>
</dbReference>
<name>A0A8X6MGF2_9ARAC</name>
<sequence>MAFKENINFTEQNNLPLYTTFDVFGHLLLLSLLNESSTHNLPQRKRSSATSVIAGSRKWFGEYPTRLENAKESGPKSFLPTNYTGRPTFRTRMDGNHFERYWKLTSQFESGLFEIIELLCVVRNGEKRNFKEMRLDEC</sequence>
<keyword evidence="2" id="KW-1185">Reference proteome</keyword>
<accession>A0A8X6MGF2</accession>
<comment type="caution">
    <text evidence="1">The sequence shown here is derived from an EMBL/GenBank/DDBJ whole genome shotgun (WGS) entry which is preliminary data.</text>
</comment>
<protein>
    <submittedName>
        <fullName evidence="1">Uncharacterized protein</fullName>
    </submittedName>
</protein>
<organism evidence="1 2">
    <name type="scientific">Trichonephila inaurata madagascariensis</name>
    <dbReference type="NCBI Taxonomy" id="2747483"/>
    <lineage>
        <taxon>Eukaryota</taxon>
        <taxon>Metazoa</taxon>
        <taxon>Ecdysozoa</taxon>
        <taxon>Arthropoda</taxon>
        <taxon>Chelicerata</taxon>
        <taxon>Arachnida</taxon>
        <taxon>Araneae</taxon>
        <taxon>Araneomorphae</taxon>
        <taxon>Entelegynae</taxon>
        <taxon>Araneoidea</taxon>
        <taxon>Nephilidae</taxon>
        <taxon>Trichonephila</taxon>
        <taxon>Trichonephila inaurata</taxon>
    </lineage>
</organism>
<dbReference type="EMBL" id="BMAV01026848">
    <property type="protein sequence ID" value="GFS53989.1"/>
    <property type="molecule type" value="Genomic_DNA"/>
</dbReference>
<proteinExistence type="predicted"/>
<evidence type="ECO:0000313" key="1">
    <source>
        <dbReference type="EMBL" id="GFS53989.1"/>
    </source>
</evidence>
<dbReference type="AlphaFoldDB" id="A0A8X6MGF2"/>
<gene>
    <name evidence="1" type="ORF">TNIN_492841</name>
</gene>
<reference evidence="1" key="1">
    <citation type="submission" date="2020-08" db="EMBL/GenBank/DDBJ databases">
        <title>Multicomponent nature underlies the extraordinary mechanical properties of spider dragline silk.</title>
        <authorList>
            <person name="Kono N."/>
            <person name="Nakamura H."/>
            <person name="Mori M."/>
            <person name="Yoshida Y."/>
            <person name="Ohtoshi R."/>
            <person name="Malay A.D."/>
            <person name="Moran D.A.P."/>
            <person name="Tomita M."/>
            <person name="Numata K."/>
            <person name="Arakawa K."/>
        </authorList>
    </citation>
    <scope>NUCLEOTIDE SEQUENCE</scope>
</reference>